<feature type="signal peptide" evidence="1">
    <location>
        <begin position="1"/>
        <end position="18"/>
    </location>
</feature>
<name>A0A6V7WTV9_MELEN</name>
<protein>
    <submittedName>
        <fullName evidence="2">Uncharacterized protein</fullName>
    </submittedName>
</protein>
<accession>A0A6V7WTV9</accession>
<sequence>MFLFQIFILFLYLIPNYSTPPYFYPISLFHGWYNEAFLYGNIDKYGDKVLDWHYSEYLGDINSTNEKMMKISVVTQTILLNESAKLHSRKSTKQRCLYY</sequence>
<evidence type="ECO:0000256" key="1">
    <source>
        <dbReference type="SAM" id="SignalP"/>
    </source>
</evidence>
<keyword evidence="1" id="KW-0732">Signal</keyword>
<proteinExistence type="predicted"/>
<evidence type="ECO:0000313" key="2">
    <source>
        <dbReference type="EMBL" id="CAD2190474.1"/>
    </source>
</evidence>
<dbReference type="AlphaFoldDB" id="A0A6V7WTV9"/>
<comment type="caution">
    <text evidence="2">The sequence shown here is derived from an EMBL/GenBank/DDBJ whole genome shotgun (WGS) entry which is preliminary data.</text>
</comment>
<evidence type="ECO:0000313" key="3">
    <source>
        <dbReference type="Proteomes" id="UP000580250"/>
    </source>
</evidence>
<organism evidence="2 3">
    <name type="scientific">Meloidogyne enterolobii</name>
    <name type="common">Root-knot nematode worm</name>
    <name type="synonym">Meloidogyne mayaguensis</name>
    <dbReference type="NCBI Taxonomy" id="390850"/>
    <lineage>
        <taxon>Eukaryota</taxon>
        <taxon>Metazoa</taxon>
        <taxon>Ecdysozoa</taxon>
        <taxon>Nematoda</taxon>
        <taxon>Chromadorea</taxon>
        <taxon>Rhabditida</taxon>
        <taxon>Tylenchina</taxon>
        <taxon>Tylenchomorpha</taxon>
        <taxon>Tylenchoidea</taxon>
        <taxon>Meloidogynidae</taxon>
        <taxon>Meloidogyninae</taxon>
        <taxon>Meloidogyne</taxon>
    </lineage>
</organism>
<dbReference type="Proteomes" id="UP000580250">
    <property type="component" value="Unassembled WGS sequence"/>
</dbReference>
<gene>
    <name evidence="2" type="ORF">MENT_LOCUS43267</name>
</gene>
<feature type="chain" id="PRO_5027707080" evidence="1">
    <location>
        <begin position="19"/>
        <end position="99"/>
    </location>
</feature>
<reference evidence="2 3" key="1">
    <citation type="submission" date="2020-08" db="EMBL/GenBank/DDBJ databases">
        <authorList>
            <person name="Koutsovoulos G."/>
            <person name="Danchin GJ E."/>
        </authorList>
    </citation>
    <scope>NUCLEOTIDE SEQUENCE [LARGE SCALE GENOMIC DNA]</scope>
</reference>
<dbReference type="EMBL" id="CAJEWN010000809">
    <property type="protein sequence ID" value="CAD2190474.1"/>
    <property type="molecule type" value="Genomic_DNA"/>
</dbReference>